<dbReference type="EMBL" id="CP011509">
    <property type="protein sequence ID" value="AKI98429.1"/>
    <property type="molecule type" value="Genomic_DNA"/>
</dbReference>
<name>A0AAC8PZR1_9BACT</name>
<sequence length="67" mass="6779">MGSGPPPAGAEAPGHLHGTLRPLPWLGKALDAGGDGRPVVLGGVVMHTPDIAALYEKISEGARVVLF</sequence>
<evidence type="ECO:0000313" key="1">
    <source>
        <dbReference type="EMBL" id="AKI98429.1"/>
    </source>
</evidence>
<accession>A0AAC8PZR1</accession>
<gene>
    <name evidence="1" type="ORF">AA314_00056</name>
</gene>
<protein>
    <submittedName>
        <fullName evidence="1">Uncharacterized protein</fullName>
    </submittedName>
</protein>
<dbReference type="Proteomes" id="UP000035579">
    <property type="component" value="Chromosome"/>
</dbReference>
<evidence type="ECO:0000313" key="2">
    <source>
        <dbReference type="Proteomes" id="UP000035579"/>
    </source>
</evidence>
<dbReference type="AlphaFoldDB" id="A0AAC8PZR1"/>
<organism evidence="1 2">
    <name type="scientific">Archangium gephyra</name>
    <dbReference type="NCBI Taxonomy" id="48"/>
    <lineage>
        <taxon>Bacteria</taxon>
        <taxon>Pseudomonadati</taxon>
        <taxon>Myxococcota</taxon>
        <taxon>Myxococcia</taxon>
        <taxon>Myxococcales</taxon>
        <taxon>Cystobacterineae</taxon>
        <taxon>Archangiaceae</taxon>
        <taxon>Archangium</taxon>
    </lineage>
</organism>
<dbReference type="KEGG" id="age:AA314_00056"/>
<proteinExistence type="predicted"/>
<reference evidence="1 2" key="1">
    <citation type="submission" date="2015-05" db="EMBL/GenBank/DDBJ databases">
        <title>Genome assembly of Archangium gephyra DSM 2261.</title>
        <authorList>
            <person name="Sharma G."/>
            <person name="Subramanian S."/>
        </authorList>
    </citation>
    <scope>NUCLEOTIDE SEQUENCE [LARGE SCALE GENOMIC DNA]</scope>
    <source>
        <strain evidence="1 2">DSM 2261</strain>
    </source>
</reference>